<feature type="compositionally biased region" description="Basic and acidic residues" evidence="3">
    <location>
        <begin position="114"/>
        <end position="125"/>
    </location>
</feature>
<protein>
    <recommendedName>
        <fullName evidence="4">Zn(2)-C6 fungal-type domain-containing protein</fullName>
    </recommendedName>
</protein>
<keyword evidence="6" id="KW-1185">Reference proteome</keyword>
<dbReference type="SUPFAM" id="SSF57701">
    <property type="entry name" value="Zn2/Cys6 DNA-binding domain"/>
    <property type="match status" value="1"/>
</dbReference>
<feature type="region of interest" description="Disordered" evidence="3">
    <location>
        <begin position="106"/>
        <end position="264"/>
    </location>
</feature>
<dbReference type="PANTHER" id="PTHR31001:SF81">
    <property type="entry name" value="ZN(II)2CYS6 TRANSCRIPTION FACTOR"/>
    <property type="match status" value="1"/>
</dbReference>
<dbReference type="Pfam" id="PF00172">
    <property type="entry name" value="Zn_clus"/>
    <property type="match status" value="1"/>
</dbReference>
<dbReference type="GO" id="GO:0005634">
    <property type="term" value="C:nucleus"/>
    <property type="evidence" value="ECO:0007669"/>
    <property type="project" value="UniProtKB-SubCell"/>
</dbReference>
<proteinExistence type="predicted"/>
<sequence length="408" mass="44935">MIPTDSFQPVQLKGEIMDLEFTIDTDHRKRRRNRTTQSCLNCHTSKRKCDRKRPCQRCIQLGLTGLCVYEIDDPALRDDPSVDENTRLRNRIAELESLVRELRGKPHPRWADSNFRDGDPNEKWHSRATKCAPSKRSPDSSSRANRTALGNNLVNPIKTEPVPEASSGLYRFSPSPGPGSGSMRYHQSFPGELRTNNGSPSSPYDDQQRNFSPSQAYTSHPPSTYHTHSGSGASSYSTDGSGSYGSNHGYGNTPANDQYHGSPHQQVYCPCRTSPATGVAYLTLSQQLQNSLTPLRQYTHHSQCQLFRKIMELNDMMHSGIEMNDSTTSGHGAAAGQQTQPYDSNTPSDNELLTPLSASSGHTSFHTGAGSPGVTSSEWNNLAAAGYNPYFPLPANGDHHSVYSHVIP</sequence>
<dbReference type="GO" id="GO:0000981">
    <property type="term" value="F:DNA-binding transcription factor activity, RNA polymerase II-specific"/>
    <property type="evidence" value="ECO:0007669"/>
    <property type="project" value="InterPro"/>
</dbReference>
<dbReference type="InterPro" id="IPR050613">
    <property type="entry name" value="Sec_Metabolite_Reg"/>
</dbReference>
<dbReference type="OrthoDB" id="2269373at2759"/>
<evidence type="ECO:0000313" key="6">
    <source>
        <dbReference type="Proteomes" id="UP000559027"/>
    </source>
</evidence>
<organism evidence="5 6">
    <name type="scientific">Leucocoprinus leucothites</name>
    <dbReference type="NCBI Taxonomy" id="201217"/>
    <lineage>
        <taxon>Eukaryota</taxon>
        <taxon>Fungi</taxon>
        <taxon>Dikarya</taxon>
        <taxon>Basidiomycota</taxon>
        <taxon>Agaricomycotina</taxon>
        <taxon>Agaricomycetes</taxon>
        <taxon>Agaricomycetidae</taxon>
        <taxon>Agaricales</taxon>
        <taxon>Agaricineae</taxon>
        <taxon>Agaricaceae</taxon>
        <taxon>Leucocoprinus</taxon>
    </lineage>
</organism>
<feature type="domain" description="Zn(2)-C6 fungal-type" evidence="4">
    <location>
        <begin position="38"/>
        <end position="69"/>
    </location>
</feature>
<dbReference type="PANTHER" id="PTHR31001">
    <property type="entry name" value="UNCHARACTERIZED TRANSCRIPTIONAL REGULATORY PROTEIN"/>
    <property type="match status" value="1"/>
</dbReference>
<name>A0A8H5CV90_9AGAR</name>
<gene>
    <name evidence="5" type="ORF">D9756_009616</name>
</gene>
<evidence type="ECO:0000259" key="4">
    <source>
        <dbReference type="PROSITE" id="PS50048"/>
    </source>
</evidence>
<comment type="subcellular location">
    <subcellularLocation>
        <location evidence="1">Nucleus</location>
    </subcellularLocation>
</comment>
<evidence type="ECO:0000256" key="1">
    <source>
        <dbReference type="ARBA" id="ARBA00004123"/>
    </source>
</evidence>
<feature type="compositionally biased region" description="Polar residues" evidence="3">
    <location>
        <begin position="194"/>
        <end position="222"/>
    </location>
</feature>
<evidence type="ECO:0000256" key="3">
    <source>
        <dbReference type="SAM" id="MobiDB-lite"/>
    </source>
</evidence>
<dbReference type="CDD" id="cd00067">
    <property type="entry name" value="GAL4"/>
    <property type="match status" value="1"/>
</dbReference>
<dbReference type="SMART" id="SM00066">
    <property type="entry name" value="GAL4"/>
    <property type="match status" value="1"/>
</dbReference>
<dbReference type="PROSITE" id="PS00463">
    <property type="entry name" value="ZN2_CY6_FUNGAL_1"/>
    <property type="match status" value="1"/>
</dbReference>
<dbReference type="AlphaFoldDB" id="A0A8H5CV90"/>
<accession>A0A8H5CV90</accession>
<feature type="compositionally biased region" description="Low complexity" evidence="3">
    <location>
        <begin position="223"/>
        <end position="252"/>
    </location>
</feature>
<dbReference type="InterPro" id="IPR036864">
    <property type="entry name" value="Zn2-C6_fun-type_DNA-bd_sf"/>
</dbReference>
<evidence type="ECO:0000313" key="5">
    <source>
        <dbReference type="EMBL" id="KAF5348590.1"/>
    </source>
</evidence>
<feature type="compositionally biased region" description="Polar residues" evidence="3">
    <location>
        <begin position="324"/>
        <end position="366"/>
    </location>
</feature>
<feature type="region of interest" description="Disordered" evidence="3">
    <location>
        <begin position="324"/>
        <end position="374"/>
    </location>
</feature>
<dbReference type="PROSITE" id="PS50048">
    <property type="entry name" value="ZN2_CY6_FUNGAL_2"/>
    <property type="match status" value="1"/>
</dbReference>
<dbReference type="Gene3D" id="4.10.240.10">
    <property type="entry name" value="Zn(2)-C6 fungal-type DNA-binding domain"/>
    <property type="match status" value="1"/>
</dbReference>
<comment type="caution">
    <text evidence="5">The sequence shown here is derived from an EMBL/GenBank/DDBJ whole genome shotgun (WGS) entry which is preliminary data.</text>
</comment>
<evidence type="ECO:0000256" key="2">
    <source>
        <dbReference type="ARBA" id="ARBA00023242"/>
    </source>
</evidence>
<dbReference type="Proteomes" id="UP000559027">
    <property type="component" value="Unassembled WGS sequence"/>
</dbReference>
<feature type="compositionally biased region" description="Polar residues" evidence="3">
    <location>
        <begin position="139"/>
        <end position="154"/>
    </location>
</feature>
<keyword evidence="2" id="KW-0539">Nucleus</keyword>
<reference evidence="5 6" key="1">
    <citation type="journal article" date="2020" name="ISME J.">
        <title>Uncovering the hidden diversity of litter-decomposition mechanisms in mushroom-forming fungi.</title>
        <authorList>
            <person name="Floudas D."/>
            <person name="Bentzer J."/>
            <person name="Ahren D."/>
            <person name="Johansson T."/>
            <person name="Persson P."/>
            <person name="Tunlid A."/>
        </authorList>
    </citation>
    <scope>NUCLEOTIDE SEQUENCE [LARGE SCALE GENOMIC DNA]</scope>
    <source>
        <strain evidence="5 6">CBS 146.42</strain>
    </source>
</reference>
<dbReference type="InterPro" id="IPR001138">
    <property type="entry name" value="Zn2Cys6_DnaBD"/>
</dbReference>
<dbReference type="GO" id="GO:0008270">
    <property type="term" value="F:zinc ion binding"/>
    <property type="evidence" value="ECO:0007669"/>
    <property type="project" value="InterPro"/>
</dbReference>
<dbReference type="EMBL" id="JAACJO010000019">
    <property type="protein sequence ID" value="KAF5348590.1"/>
    <property type="molecule type" value="Genomic_DNA"/>
</dbReference>